<evidence type="ECO:0000313" key="6">
    <source>
        <dbReference type="Proteomes" id="UP000087766"/>
    </source>
</evidence>
<organism evidence="6 7">
    <name type="scientific">Vigna radiata var. radiata</name>
    <name type="common">Mung bean</name>
    <name type="synonym">Phaseolus aureus</name>
    <dbReference type="NCBI Taxonomy" id="3916"/>
    <lineage>
        <taxon>Eukaryota</taxon>
        <taxon>Viridiplantae</taxon>
        <taxon>Streptophyta</taxon>
        <taxon>Embryophyta</taxon>
        <taxon>Tracheophyta</taxon>
        <taxon>Spermatophyta</taxon>
        <taxon>Magnoliopsida</taxon>
        <taxon>eudicotyledons</taxon>
        <taxon>Gunneridae</taxon>
        <taxon>Pentapetalae</taxon>
        <taxon>rosids</taxon>
        <taxon>fabids</taxon>
        <taxon>Fabales</taxon>
        <taxon>Fabaceae</taxon>
        <taxon>Papilionoideae</taxon>
        <taxon>50 kb inversion clade</taxon>
        <taxon>NPAAA clade</taxon>
        <taxon>indigoferoid/millettioid clade</taxon>
        <taxon>Phaseoleae</taxon>
        <taxon>Vigna</taxon>
    </lineage>
</organism>
<dbReference type="KEGG" id="vra:106775381"/>
<dbReference type="SMART" id="SM00328">
    <property type="entry name" value="BPI1"/>
    <property type="match status" value="1"/>
</dbReference>
<accession>A0A1S3VI74</accession>
<dbReference type="OrthoDB" id="10255543at2759"/>
<dbReference type="AlphaFoldDB" id="A0A1S3VI74"/>
<dbReference type="Gene3D" id="3.15.20.10">
    <property type="entry name" value="Bactericidal permeability-increasing protein, domain 2"/>
    <property type="match status" value="1"/>
</dbReference>
<dbReference type="Pfam" id="PF02886">
    <property type="entry name" value="LBP_BPI_CETP_C"/>
    <property type="match status" value="1"/>
</dbReference>
<dbReference type="RefSeq" id="XP_014517985.1">
    <property type="nucleotide sequence ID" value="XM_014662499.2"/>
</dbReference>
<feature type="domain" description="Lipid-binding serum glycoprotein N-terminal" evidence="4">
    <location>
        <begin position="33"/>
        <end position="258"/>
    </location>
</feature>
<dbReference type="PIRSF" id="PIRSF002417">
    <property type="entry name" value="Lipid_binding_protein"/>
    <property type="match status" value="1"/>
</dbReference>
<name>A0A1S3VI74_VIGRR</name>
<dbReference type="Proteomes" id="UP000087766">
    <property type="component" value="Chromosome 10"/>
</dbReference>
<dbReference type="InterPro" id="IPR030675">
    <property type="entry name" value="BPI/LBP"/>
</dbReference>
<dbReference type="GO" id="GO:0005615">
    <property type="term" value="C:extracellular space"/>
    <property type="evidence" value="ECO:0007669"/>
    <property type="project" value="InterPro"/>
</dbReference>
<evidence type="ECO:0000256" key="1">
    <source>
        <dbReference type="ARBA" id="ARBA00023180"/>
    </source>
</evidence>
<evidence type="ECO:0000256" key="3">
    <source>
        <dbReference type="SAM" id="SignalP"/>
    </source>
</evidence>
<dbReference type="InterPro" id="IPR017943">
    <property type="entry name" value="Bactericidal_perm-incr_a/b_dom"/>
</dbReference>
<evidence type="ECO:0000256" key="2">
    <source>
        <dbReference type="ARBA" id="ARBA00060933"/>
    </source>
</evidence>
<keyword evidence="6" id="KW-1185">Reference proteome</keyword>
<reference evidence="7" key="2">
    <citation type="submission" date="2025-08" db="UniProtKB">
        <authorList>
            <consortium name="RefSeq"/>
        </authorList>
    </citation>
    <scope>IDENTIFICATION</scope>
    <source>
        <tissue evidence="7">Leaf</tissue>
    </source>
</reference>
<comment type="similarity">
    <text evidence="2">Belongs to the BPI/LBP/Plunc superfamily. BPI/LBP (TC 1.C.40) family.</text>
</comment>
<dbReference type="FunFam" id="3.15.10.10:FF:000001">
    <property type="entry name" value="phospholipid transfer protein-like"/>
    <property type="match status" value="1"/>
</dbReference>
<dbReference type="InterPro" id="IPR045897">
    <property type="entry name" value="BPI/LBP_pln"/>
</dbReference>
<dbReference type="InterPro" id="IPR001124">
    <property type="entry name" value="Lipid-bd_serum_glycop_C"/>
</dbReference>
<feature type="chain" id="PRO_5010313939" evidence="3">
    <location>
        <begin position="20"/>
        <end position="495"/>
    </location>
</feature>
<evidence type="ECO:0000259" key="5">
    <source>
        <dbReference type="SMART" id="SM00329"/>
    </source>
</evidence>
<dbReference type="SUPFAM" id="SSF55394">
    <property type="entry name" value="Bactericidal permeability-increasing protein, BPI"/>
    <property type="match status" value="2"/>
</dbReference>
<dbReference type="GO" id="GO:0008289">
    <property type="term" value="F:lipid binding"/>
    <property type="evidence" value="ECO:0007669"/>
    <property type="project" value="InterPro"/>
</dbReference>
<sequence length="495" mass="54125">MAPSIILSVLCLLLVLTCGYEQPLEEGFISGVISDKGLEYAKELLIEKGIASILMLQLPEIENSAQVPLVGNAKVVLSNITITDVQVNSSSVKTGENGIVLVVSGAIVNLSMRWRYTVSSWLIPIGISDKGTASVKVTGMQVGLTINLRNQEGSLKLSLLDYGCYVGDMSIKLDGGVSWLYQLLVDAFEGNIASAIEEGISEKIKEGIVKLDNFLESLPKNISLDKTATLNVSFVGNPVLSSSSIAIAINGLFTEKKEVLVPQGYHQKELKVSAACGGLPKMIKVSIHENVFKSASQVYFNAGKMQLIVDELPDQAILNTAEWRFIVPELYKRYPNDDMQLNISMSSPPVIQVTYQDVGATILVDITVEVLEDFEVIPVASISVEISASCAVEIVGNDIVGRLTLQEFSTYLKWSKIGKLHMLLIQSLMSSVLKTVVLPYLNFKLKRGFPLPIIDGYGFQNAIILYNHPWIAVCSDVFFLEDYYFGQQSSSAYVS</sequence>
<feature type="signal peptide" evidence="3">
    <location>
        <begin position="1"/>
        <end position="19"/>
    </location>
</feature>
<protein>
    <submittedName>
        <fullName evidence="7">BPI/LBP family protein At1g04970 isoform X1</fullName>
    </submittedName>
</protein>
<dbReference type="GeneID" id="106775381"/>
<dbReference type="Pfam" id="PF01273">
    <property type="entry name" value="LBP_BPI_CETP"/>
    <property type="match status" value="1"/>
</dbReference>
<gene>
    <name evidence="7" type="primary">LOC106775381</name>
</gene>
<evidence type="ECO:0000259" key="4">
    <source>
        <dbReference type="SMART" id="SM00328"/>
    </source>
</evidence>
<dbReference type="PANTHER" id="PTHR46801:SF2">
    <property type="entry name" value="LIPOPOLYSACCHARIDE-BINDING PROTEIN"/>
    <property type="match status" value="1"/>
</dbReference>
<reference evidence="6" key="1">
    <citation type="journal article" date="2014" name="Nat. Commun.">
        <title>Genome sequence of mungbean and insights into evolution within Vigna species.</title>
        <authorList>
            <person name="Kang Y.J."/>
            <person name="Kim S.K."/>
            <person name="Kim M.Y."/>
            <person name="Lestari P."/>
            <person name="Kim K.H."/>
            <person name="Ha B.K."/>
            <person name="Jun T.H."/>
            <person name="Hwang W.J."/>
            <person name="Lee T."/>
            <person name="Lee J."/>
            <person name="Shim S."/>
            <person name="Yoon M.Y."/>
            <person name="Jang Y.E."/>
            <person name="Han K.S."/>
            <person name="Taeprayoon P."/>
            <person name="Yoon N."/>
            <person name="Somta P."/>
            <person name="Tanya P."/>
            <person name="Kim K.S."/>
            <person name="Gwag J.G."/>
            <person name="Moon J.K."/>
            <person name="Lee Y.H."/>
            <person name="Park B.S."/>
            <person name="Bombarely A."/>
            <person name="Doyle J.J."/>
            <person name="Jackson S.A."/>
            <person name="Schafleitner R."/>
            <person name="Srinives P."/>
            <person name="Varshney R.K."/>
            <person name="Lee S.H."/>
        </authorList>
    </citation>
    <scope>NUCLEOTIDE SEQUENCE [LARGE SCALE GENOMIC DNA]</scope>
    <source>
        <strain evidence="6">cv. VC1973A</strain>
    </source>
</reference>
<dbReference type="STRING" id="3916.A0A1S3VI74"/>
<keyword evidence="1" id="KW-0325">Glycoprotein</keyword>
<dbReference type="InterPro" id="IPR017942">
    <property type="entry name" value="Lipid-bd_serum_glycop_N"/>
</dbReference>
<feature type="domain" description="Lipid-binding serum glycoprotein C-terminal" evidence="5">
    <location>
        <begin position="277"/>
        <end position="482"/>
    </location>
</feature>
<keyword evidence="3" id="KW-0732">Signal</keyword>
<evidence type="ECO:0000313" key="7">
    <source>
        <dbReference type="RefSeq" id="XP_014517985.1"/>
    </source>
</evidence>
<proteinExistence type="inferred from homology"/>
<dbReference type="Gene3D" id="3.15.10.10">
    <property type="entry name" value="Bactericidal permeability-increasing protein, domain 1"/>
    <property type="match status" value="1"/>
</dbReference>
<dbReference type="SMART" id="SM00329">
    <property type="entry name" value="BPI2"/>
    <property type="match status" value="1"/>
</dbReference>
<dbReference type="PANTHER" id="PTHR46801">
    <property type="entry name" value="OS06G0309200 PROTEIN"/>
    <property type="match status" value="1"/>
</dbReference>